<gene>
    <name evidence="1" type="ORF">FHL15_004190</name>
</gene>
<evidence type="ECO:0000313" key="1">
    <source>
        <dbReference type="EMBL" id="TRX95105.1"/>
    </source>
</evidence>
<proteinExistence type="predicted"/>
<dbReference type="Proteomes" id="UP000319160">
    <property type="component" value="Unassembled WGS sequence"/>
</dbReference>
<evidence type="ECO:0000313" key="2">
    <source>
        <dbReference type="Proteomes" id="UP000319160"/>
    </source>
</evidence>
<accession>A0A553I4G6</accession>
<sequence length="172" mass="19197">MSTEVLRLNIIDIFEKLFLNKTSPADAAYSINDELYPFMKANPADLCITLVWGIMLDAMREIETKGEDGNSIRKDWDLEPDESLTDSEWLAQKTHFHNATSFAATALAASPPFFGFIFFFLVCMGNAFGLVDNELASPVRAARVADVADFVPHVARHAVDILRMEGQQMHPS</sequence>
<reference evidence="2" key="1">
    <citation type="submission" date="2019-06" db="EMBL/GenBank/DDBJ databases">
        <title>Draft genome sequence of the griseofulvin-producing fungus Xylaria cubensis strain G536.</title>
        <authorList>
            <person name="Mead M.E."/>
            <person name="Raja H.A."/>
            <person name="Steenwyk J.L."/>
            <person name="Knowles S.L."/>
            <person name="Oberlies N.H."/>
            <person name="Rokas A."/>
        </authorList>
    </citation>
    <scope>NUCLEOTIDE SEQUENCE [LARGE SCALE GENOMIC DNA]</scope>
    <source>
        <strain evidence="2">G536</strain>
    </source>
</reference>
<organism evidence="1 2">
    <name type="scientific">Xylaria flabelliformis</name>
    <dbReference type="NCBI Taxonomy" id="2512241"/>
    <lineage>
        <taxon>Eukaryota</taxon>
        <taxon>Fungi</taxon>
        <taxon>Dikarya</taxon>
        <taxon>Ascomycota</taxon>
        <taxon>Pezizomycotina</taxon>
        <taxon>Sordariomycetes</taxon>
        <taxon>Xylariomycetidae</taxon>
        <taxon>Xylariales</taxon>
        <taxon>Xylariaceae</taxon>
        <taxon>Xylaria</taxon>
    </lineage>
</organism>
<name>A0A553I4G6_9PEZI</name>
<keyword evidence="2" id="KW-1185">Reference proteome</keyword>
<comment type="caution">
    <text evidence="1">The sequence shown here is derived from an EMBL/GenBank/DDBJ whole genome shotgun (WGS) entry which is preliminary data.</text>
</comment>
<dbReference type="EMBL" id="VFLP01000018">
    <property type="protein sequence ID" value="TRX95105.1"/>
    <property type="molecule type" value="Genomic_DNA"/>
</dbReference>
<dbReference type="OrthoDB" id="3350591at2759"/>
<dbReference type="AlphaFoldDB" id="A0A553I4G6"/>
<protein>
    <submittedName>
        <fullName evidence="1">Uncharacterized protein</fullName>
    </submittedName>
</protein>